<dbReference type="STRING" id="183478.A0A364N4Z5"/>
<dbReference type="SUPFAM" id="SSF48403">
    <property type="entry name" value="Ankyrin repeat"/>
    <property type="match status" value="1"/>
</dbReference>
<feature type="compositionally biased region" description="Gly residues" evidence="22">
    <location>
        <begin position="899"/>
        <end position="909"/>
    </location>
</feature>
<feature type="region of interest" description="Disordered" evidence="22">
    <location>
        <begin position="462"/>
        <end position="519"/>
    </location>
</feature>
<dbReference type="Pfam" id="PF00752">
    <property type="entry name" value="XPG_N"/>
    <property type="match status" value="1"/>
</dbReference>
<feature type="region of interest" description="Disordered" evidence="22">
    <location>
        <begin position="541"/>
        <end position="598"/>
    </location>
</feature>
<feature type="compositionally biased region" description="Polar residues" evidence="22">
    <location>
        <begin position="947"/>
        <end position="958"/>
    </location>
</feature>
<dbReference type="InterPro" id="IPR029060">
    <property type="entry name" value="PIN-like_dom_sf"/>
</dbReference>
<dbReference type="InterPro" id="IPR006086">
    <property type="entry name" value="XPG-I_dom"/>
</dbReference>
<evidence type="ECO:0000256" key="1">
    <source>
        <dbReference type="ARBA" id="ARBA00001946"/>
    </source>
</evidence>
<evidence type="ECO:0000256" key="17">
    <source>
        <dbReference type="ARBA" id="ARBA00023242"/>
    </source>
</evidence>
<dbReference type="InterPro" id="IPR008918">
    <property type="entry name" value="HhH2"/>
</dbReference>
<keyword evidence="25" id="KW-1185">Reference proteome</keyword>
<comment type="subunit">
    <text evidence="20">Interacts with the MLH1-PMS2 heterodimer via MLH1. Interacts with MSH3. Interacts with the MSH2-MSH6 heterodimer via MSH2, and this interaction may increase the processivity of the 5'-&gt;3' exonuclease activity. Interacts with PCNA, and this interaction may both stimulate the cryptic 3'-&gt;5' exonuclease activity and suppress the 5'-&gt;3' exonuclease activity. Interacts with WRN, and this interaction stimulates both the 5'-&gt;3' exonuclease activity and cleavage of 5'-overhanging flap structures. Interacts with RECQL/RECQ1, and this interaction stimulates cleavage of 5'-overhanging flap structures. Interacts with DNA helicase ZGRF1; the interaction is increased following DNA damage induction.</text>
</comment>
<dbReference type="GO" id="GO:0002376">
    <property type="term" value="P:immune system process"/>
    <property type="evidence" value="ECO:0007669"/>
    <property type="project" value="UniProtKB-KW"/>
</dbReference>
<keyword evidence="4" id="KW-0597">Phosphoprotein</keyword>
<dbReference type="SUPFAM" id="SSF88723">
    <property type="entry name" value="PIN domain-like"/>
    <property type="match status" value="1"/>
</dbReference>
<dbReference type="SMART" id="SM00279">
    <property type="entry name" value="HhH2"/>
    <property type="match status" value="1"/>
</dbReference>
<dbReference type="PANTHER" id="PTHR11081">
    <property type="entry name" value="FLAP ENDONUCLEASE FAMILY MEMBER"/>
    <property type="match status" value="1"/>
</dbReference>
<feature type="compositionally biased region" description="Basic residues" evidence="22">
    <location>
        <begin position="806"/>
        <end position="824"/>
    </location>
</feature>
<dbReference type="PROSITE" id="PS50088">
    <property type="entry name" value="ANK_REPEAT"/>
    <property type="match status" value="2"/>
</dbReference>
<feature type="compositionally biased region" description="Low complexity" evidence="22">
    <location>
        <begin position="910"/>
        <end position="933"/>
    </location>
</feature>
<feature type="compositionally biased region" description="Basic residues" evidence="22">
    <location>
        <begin position="834"/>
        <end position="844"/>
    </location>
</feature>
<dbReference type="PROSITE" id="PS50297">
    <property type="entry name" value="ANK_REP_REGION"/>
    <property type="match status" value="2"/>
</dbReference>
<keyword evidence="9" id="KW-0378">Hydrolase</keyword>
<feature type="region of interest" description="Disordered" evidence="22">
    <location>
        <begin position="1002"/>
        <end position="1021"/>
    </location>
</feature>
<dbReference type="Gene3D" id="3.40.50.1010">
    <property type="entry name" value="5'-nuclease"/>
    <property type="match status" value="1"/>
</dbReference>
<proteinExistence type="inferred from homology"/>
<dbReference type="PROSITE" id="PS00841">
    <property type="entry name" value="XPG_1"/>
    <property type="match status" value="1"/>
</dbReference>
<evidence type="ECO:0000256" key="7">
    <source>
        <dbReference type="ARBA" id="ARBA00022759"/>
    </source>
</evidence>
<evidence type="ECO:0000256" key="8">
    <source>
        <dbReference type="ARBA" id="ARBA00022763"/>
    </source>
</evidence>
<keyword evidence="17" id="KW-0539">Nucleus</keyword>
<dbReference type="CDD" id="cd09857">
    <property type="entry name" value="PIN_EXO1"/>
    <property type="match status" value="1"/>
</dbReference>
<dbReference type="GO" id="GO:0051321">
    <property type="term" value="P:meiotic cell cycle"/>
    <property type="evidence" value="ECO:0007669"/>
    <property type="project" value="UniProtKB-KW"/>
</dbReference>
<organism evidence="24 25">
    <name type="scientific">Stemphylium lycopersici</name>
    <name type="common">Tomato gray leaf spot disease fungus</name>
    <name type="synonym">Thyrospora lycopersici</name>
    <dbReference type="NCBI Taxonomy" id="183478"/>
    <lineage>
        <taxon>Eukaryota</taxon>
        <taxon>Fungi</taxon>
        <taxon>Dikarya</taxon>
        <taxon>Ascomycota</taxon>
        <taxon>Pezizomycotina</taxon>
        <taxon>Dothideomycetes</taxon>
        <taxon>Pleosporomycetidae</taxon>
        <taxon>Pleosporales</taxon>
        <taxon>Pleosporineae</taxon>
        <taxon>Pleosporaceae</taxon>
        <taxon>Stemphylium</taxon>
    </lineage>
</organism>
<feature type="compositionally biased region" description="Polar residues" evidence="22">
    <location>
        <begin position="475"/>
        <end position="511"/>
    </location>
</feature>
<evidence type="ECO:0000259" key="23">
    <source>
        <dbReference type="SMART" id="SM00484"/>
    </source>
</evidence>
<keyword evidence="15" id="KW-0238">DNA-binding</keyword>
<evidence type="ECO:0000256" key="14">
    <source>
        <dbReference type="ARBA" id="ARBA00022990"/>
    </source>
</evidence>
<evidence type="ECO:0000256" key="16">
    <source>
        <dbReference type="ARBA" id="ARBA00023204"/>
    </source>
</evidence>
<keyword evidence="7" id="KW-0255">Endonuclease</keyword>
<dbReference type="InterPro" id="IPR036770">
    <property type="entry name" value="Ankyrin_rpt-contain_sf"/>
</dbReference>
<dbReference type="GO" id="GO:0005634">
    <property type="term" value="C:nucleus"/>
    <property type="evidence" value="ECO:0007669"/>
    <property type="project" value="UniProtKB-SubCell"/>
</dbReference>
<feature type="domain" description="XPG-I" evidence="23">
    <location>
        <begin position="79"/>
        <end position="149"/>
    </location>
</feature>
<dbReference type="FunFam" id="3.40.50.1010:FF:000111">
    <property type="entry name" value="Exonuclease 1"/>
    <property type="match status" value="1"/>
</dbReference>
<comment type="function">
    <text evidence="19">5'-&gt;3' double-stranded DNA exonuclease which may also possess a cryptic 3'-&gt;5' double-stranded DNA exonuclease activity. Functions in DNA mismatch repair (MMR) to excise mismatch-containing DNA tracts directed by strand breaks located either 5' or 3' to the mismatch. Also exhibits endonuclease activity against 5'-overhanging flap structures similar to those generated by displacement synthesis when DNA polymerase encounters the 5'-end of a downstream Okazaki fragment. Required for somatic hypermutation (SHM) and class switch recombination (CSR) of immunoglobulin genes. Essential for male and female meiosis.</text>
</comment>
<keyword evidence="12" id="KW-0391">Immunity</keyword>
<dbReference type="GO" id="GO:0035312">
    <property type="term" value="F:5'-3' DNA exonuclease activity"/>
    <property type="evidence" value="ECO:0007669"/>
    <property type="project" value="InterPro"/>
</dbReference>
<evidence type="ECO:0000256" key="4">
    <source>
        <dbReference type="ARBA" id="ARBA00022553"/>
    </source>
</evidence>
<dbReference type="InterPro" id="IPR006085">
    <property type="entry name" value="XPG_DNA_repair_N"/>
</dbReference>
<evidence type="ECO:0000256" key="9">
    <source>
        <dbReference type="ARBA" id="ARBA00022801"/>
    </source>
</evidence>
<feature type="compositionally biased region" description="Basic residues" evidence="22">
    <location>
        <begin position="759"/>
        <end position="772"/>
    </location>
</feature>
<dbReference type="SMART" id="SM00248">
    <property type="entry name" value="ANK"/>
    <property type="match status" value="3"/>
</dbReference>
<feature type="repeat" description="ANK" evidence="21">
    <location>
        <begin position="1659"/>
        <end position="1691"/>
    </location>
</feature>
<keyword evidence="18" id="KW-0469">Meiosis</keyword>
<evidence type="ECO:0000256" key="22">
    <source>
        <dbReference type="SAM" id="MobiDB-lite"/>
    </source>
</evidence>
<dbReference type="Gene3D" id="1.10.150.20">
    <property type="entry name" value="5' to 3' exonuclease, C-terminal subdomain"/>
    <property type="match status" value="1"/>
</dbReference>
<feature type="repeat" description="ANK" evidence="21">
    <location>
        <begin position="1694"/>
        <end position="1722"/>
    </location>
</feature>
<feature type="compositionally biased region" description="Low complexity" evidence="22">
    <location>
        <begin position="370"/>
        <end position="383"/>
    </location>
</feature>
<dbReference type="SUPFAM" id="SSF47807">
    <property type="entry name" value="5' to 3' exonuclease, C-terminal subdomain"/>
    <property type="match status" value="1"/>
</dbReference>
<evidence type="ECO:0000256" key="6">
    <source>
        <dbReference type="ARBA" id="ARBA00022723"/>
    </source>
</evidence>
<feature type="compositionally biased region" description="Polar residues" evidence="22">
    <location>
        <begin position="873"/>
        <end position="882"/>
    </location>
</feature>
<feature type="region of interest" description="Disordered" evidence="22">
    <location>
        <begin position="357"/>
        <end position="391"/>
    </location>
</feature>
<feature type="compositionally biased region" description="Acidic residues" evidence="22">
    <location>
        <begin position="1005"/>
        <end position="1017"/>
    </location>
</feature>
<accession>A0A364N4Z5</accession>
<feature type="region of interest" description="Disordered" evidence="22">
    <location>
        <begin position="418"/>
        <end position="440"/>
    </location>
</feature>
<evidence type="ECO:0000256" key="21">
    <source>
        <dbReference type="PROSITE-ProRule" id="PRU00023"/>
    </source>
</evidence>
<keyword evidence="14" id="KW-0007">Acetylation</keyword>
<comment type="similarity">
    <text evidence="3">Belongs to the XPG/RAD2 endonuclease family. EXO1 subfamily.</text>
</comment>
<evidence type="ECO:0000256" key="19">
    <source>
        <dbReference type="ARBA" id="ARBA00057694"/>
    </source>
</evidence>
<evidence type="ECO:0000256" key="5">
    <source>
        <dbReference type="ARBA" id="ARBA00022722"/>
    </source>
</evidence>
<dbReference type="Proteomes" id="UP000249619">
    <property type="component" value="Unassembled WGS sequence"/>
</dbReference>
<dbReference type="SMART" id="SM00484">
    <property type="entry name" value="XPGI"/>
    <property type="match status" value="1"/>
</dbReference>
<keyword evidence="11" id="KW-0460">Magnesium</keyword>
<dbReference type="GO" id="GO:0017108">
    <property type="term" value="F:5'-flap endonuclease activity"/>
    <property type="evidence" value="ECO:0007669"/>
    <property type="project" value="TreeGrafter"/>
</dbReference>
<evidence type="ECO:0000313" key="24">
    <source>
        <dbReference type="EMBL" id="RAR12160.1"/>
    </source>
</evidence>
<evidence type="ECO:0000256" key="10">
    <source>
        <dbReference type="ARBA" id="ARBA00022839"/>
    </source>
</evidence>
<keyword evidence="13" id="KW-0267">Excision nuclease</keyword>
<evidence type="ECO:0000256" key="18">
    <source>
        <dbReference type="ARBA" id="ARBA00023254"/>
    </source>
</evidence>
<dbReference type="InterPro" id="IPR006084">
    <property type="entry name" value="XPG/Rad2"/>
</dbReference>
<feature type="compositionally biased region" description="Acidic residues" evidence="22">
    <location>
        <begin position="968"/>
        <end position="977"/>
    </location>
</feature>
<dbReference type="InterPro" id="IPR002110">
    <property type="entry name" value="Ankyrin_rpt"/>
</dbReference>
<keyword evidence="21" id="KW-0040">ANK repeat</keyword>
<dbReference type="PRINTS" id="PR00853">
    <property type="entry name" value="XPGRADSUPER"/>
</dbReference>
<feature type="compositionally biased region" description="Basic and acidic residues" evidence="22">
    <location>
        <begin position="795"/>
        <end position="804"/>
    </location>
</feature>
<feature type="compositionally biased region" description="Acidic residues" evidence="22">
    <location>
        <begin position="848"/>
        <end position="871"/>
    </location>
</feature>
<dbReference type="GO" id="GO:0003677">
    <property type="term" value="F:DNA binding"/>
    <property type="evidence" value="ECO:0007669"/>
    <property type="project" value="UniProtKB-KW"/>
</dbReference>
<comment type="caution">
    <text evidence="24">The sequence shown here is derived from an EMBL/GenBank/DDBJ whole genome shotgun (WGS) entry which is preliminary data.</text>
</comment>
<dbReference type="InterPro" id="IPR044752">
    <property type="entry name" value="PIN-like_EXO1"/>
</dbReference>
<evidence type="ECO:0000256" key="20">
    <source>
        <dbReference type="ARBA" id="ARBA00064664"/>
    </source>
</evidence>
<dbReference type="GO" id="GO:0046872">
    <property type="term" value="F:metal ion binding"/>
    <property type="evidence" value="ECO:0007669"/>
    <property type="project" value="UniProtKB-KW"/>
</dbReference>
<feature type="region of interest" description="Disordered" evidence="22">
    <location>
        <begin position="614"/>
        <end position="977"/>
    </location>
</feature>
<dbReference type="Gene3D" id="1.25.40.20">
    <property type="entry name" value="Ankyrin repeat-containing domain"/>
    <property type="match status" value="1"/>
</dbReference>
<evidence type="ECO:0000256" key="15">
    <source>
        <dbReference type="ARBA" id="ARBA00023125"/>
    </source>
</evidence>
<keyword evidence="10" id="KW-0269">Exonuclease</keyword>
<name>A0A364N4Z5_STELY</name>
<comment type="cofactor">
    <cofactor evidence="1">
        <name>Mg(2+)</name>
        <dbReference type="ChEBI" id="CHEBI:18420"/>
    </cofactor>
</comment>
<dbReference type="PANTHER" id="PTHR11081:SF65">
    <property type="entry name" value="DNA DAMAGE-INDUCIBLE PROTEIN DIN7-RELATED"/>
    <property type="match status" value="1"/>
</dbReference>
<keyword evidence="8" id="KW-0227">DNA damage</keyword>
<evidence type="ECO:0000313" key="25">
    <source>
        <dbReference type="Proteomes" id="UP000249619"/>
    </source>
</evidence>
<evidence type="ECO:0000256" key="12">
    <source>
        <dbReference type="ARBA" id="ARBA00022859"/>
    </source>
</evidence>
<feature type="region of interest" description="Disordered" evidence="22">
    <location>
        <begin position="276"/>
        <end position="308"/>
    </location>
</feature>
<dbReference type="InterPro" id="IPR037315">
    <property type="entry name" value="EXO1_H3TH"/>
</dbReference>
<evidence type="ECO:0000256" key="2">
    <source>
        <dbReference type="ARBA" id="ARBA00004123"/>
    </source>
</evidence>
<dbReference type="GO" id="GO:0006281">
    <property type="term" value="P:DNA repair"/>
    <property type="evidence" value="ECO:0007669"/>
    <property type="project" value="UniProtKB-KW"/>
</dbReference>
<reference evidence="25" key="1">
    <citation type="submission" date="2018-05" db="EMBL/GenBank/DDBJ databases">
        <title>Draft genome sequence of Stemphylium lycopersici strain CIDEFI 213.</title>
        <authorList>
            <person name="Medina R."/>
            <person name="Franco M.E.E."/>
            <person name="Lucentini C.G."/>
            <person name="Saparrat M.C.N."/>
            <person name="Balatti P.A."/>
        </authorList>
    </citation>
    <scope>NUCLEOTIDE SEQUENCE [LARGE SCALE GENOMIC DNA]</scope>
    <source>
        <strain evidence="25">CIDEFI 213</strain>
    </source>
</reference>
<evidence type="ECO:0000256" key="11">
    <source>
        <dbReference type="ARBA" id="ARBA00022842"/>
    </source>
</evidence>
<comment type="subcellular location">
    <subcellularLocation>
        <location evidence="2">Nucleus</location>
    </subcellularLocation>
</comment>
<dbReference type="Pfam" id="PF12796">
    <property type="entry name" value="Ank_2"/>
    <property type="match status" value="1"/>
</dbReference>
<evidence type="ECO:0000256" key="13">
    <source>
        <dbReference type="ARBA" id="ARBA00022881"/>
    </source>
</evidence>
<dbReference type="InterPro" id="IPR036279">
    <property type="entry name" value="5-3_exonuclease_C_sf"/>
</dbReference>
<dbReference type="InterPro" id="IPR019974">
    <property type="entry name" value="XPG_CS"/>
</dbReference>
<evidence type="ECO:0000256" key="3">
    <source>
        <dbReference type="ARBA" id="ARBA00010563"/>
    </source>
</evidence>
<protein>
    <submittedName>
        <fullName evidence="24">Exodeoxyribonuclease 1</fullName>
    </submittedName>
</protein>
<dbReference type="Pfam" id="PF00867">
    <property type="entry name" value="XPG_I"/>
    <property type="match status" value="1"/>
</dbReference>
<feature type="compositionally biased region" description="Basic and acidic residues" evidence="22">
    <location>
        <begin position="730"/>
        <end position="740"/>
    </location>
</feature>
<keyword evidence="5" id="KW-0540">Nuclease</keyword>
<dbReference type="CDD" id="cd09908">
    <property type="entry name" value="H3TH_EXO1"/>
    <property type="match status" value="1"/>
</dbReference>
<feature type="compositionally biased region" description="Polar residues" evidence="22">
    <location>
        <begin position="279"/>
        <end position="299"/>
    </location>
</feature>
<keyword evidence="16" id="KW-0234">DNA repair</keyword>
<dbReference type="EMBL" id="QGDH01000052">
    <property type="protein sequence ID" value="RAR12160.1"/>
    <property type="molecule type" value="Genomic_DNA"/>
</dbReference>
<gene>
    <name evidence="24" type="ORF">DDE83_004289</name>
</gene>
<sequence>MHRVRMLIHFGVTPYLVFDGDNLPSKAGTEKDRRERRKEGKRLGLELLKVGKVAQAQQELQKSVDVTPEMARMVIEELKQLKIQYVVAPYEADSQLAYLERKGIINGVLSEDSDLLVFGVKCLITKLDKYGECVEVNRNHFTACREVSFVGWSDADFRKMAILSGCDYLPGIGGLGLKTAHRMLRKHKTVDRLVKAAQFDGKLKVPAGFMAAFDQAEKTFLYQWVYCPVEEKLVNLTPLGEGVNIDDMPYIGEEVPAHLATGVARGDLYPRTKLPMNIAGNTRPSSQPLPASRRSSAAMQTPDAKGMKPIDSFFKARRTPLAELSPNVFTPSPSQQTLLEQQRNTNGWAAVPAPISRLQQQYPPPPSTAPQPRRTTTDPTGGRSVPHPSKRQRLCSDVGLNTSTVGGEDVVRSQFFTTSTPEASPTLHRRKKTRRRTEQDFELYSDDSIQESMAVAADLEETASQSKKKLRVFSDVQSSIGSESQSTVVSRGSTAQSQETTGTLTPASSHGSPEPESVFSAAISSQMSDLRSKFTYKAPIVPSPTPAMPRANKVRLEKRRTESCQPAPPTIESTSASLPETPAVPTLPGTPPPLEEGDLKDTAWAAMEAEVVVAASSPPPHPPITPAKRRRSSLKGSEDLLVQDSEAESECSPRKPMFNLARRKADDLDSQPDLNRRDRAGRRAAPTSLNEKFLQRHALDNARALAAAARPARRRQAPARVSPEPEGEGEDRVETDNGTKKDKKKYKTKGNGSGNRVQGTKKGKDHGGRGKGVKGGGIKKPVIKKGGKRLGTAKGPKDHDEPAKPTRPRRPKQPKQPKKPKNPKNPKDSDKPKQPKGRPTKKRKEPTPELETDSEEEPPIEFPSDDEDELNGEATSPLTSPPTHLVEPTPDKSKKGNRGRGNGVKGMEGSGSSSSSGSRGTTKSGSTTKSSTKGGKKPTKTTNGGKQITQKVHQQLLSNPDFVVDRAGDDDDDDEDMMNFDEASHVQEAKDRDLQDKLDGVFGDENVDDGVEDTEDVDNTRERQRWSGSLPFSSTCELSAQSALYASGCSILPNTYEEQHDILNEFFKMKYIFGYHPQGDPQTVTILHTDPFRSPAERIMTWSRFCIIPSEDSQEDWRRESMTMKDVYANSICNIAASASTDPEGGLFRIRNPDDAASGLVKGSLAPRVVYFANDQVFWECFNELKCERFPHGIPLGHSSKRLLRKWMDLAHSNGELELCSDRVFFHWSDLVNSYSRCELTNESDRLIALSGLVQIFQDFTGDEYLAGLWRQNLREHLAWNTTTLAPGSVSRSMHPSWSWASVTGPISTYEAVHESRQHFAIVDVQMQSSKLDSDDHAISGSIMINGIMLQATCYLTEERSGNVRISSLLADFPMFTDVLDHGIENGSTVACLVMGTRPKESRTRVIDTNMSLMLLASVSSQPNTYRRIGYKWVQEHLWKDKLGLALTEEGIEITGEDDELRQVTPAYAVAIQDTDLFSQNVKDYQHILLNASHTFPSALEAAVGLGRIHKANELLKYLLENVPRERHSGSWQEMRAAARSIKTALRMAIRMNKNGTAAELIKFFSNHDVFTRSLPFQDDSSGDLMCDCLVYGNSEHLVKAMTYKKTLQFDPEEFDPSQTIQLYEEMLRAVFSRGHKRLIRSLVRSGQMTPSHFGKGLQNETPLLLALAHDRHGMVDILLDLGADVNGMTKEKHPRTALQHAASTGSVAYVLLLLEHGANLDHPRCNFLIEMTRRHGSSYDQRKDIWKLYEAEKGKAKENYGVICRWD</sequence>
<dbReference type="FunFam" id="1.10.150.20:FF:000011">
    <property type="entry name" value="exonuclease 1"/>
    <property type="match status" value="1"/>
</dbReference>
<keyword evidence="6" id="KW-0479">Metal-binding</keyword>